<sequence length="110" mass="11958">MVNVKSLQKLDGAPHANAFPSEEPKTIRLTLSEGEHVEPHAHPDREIVLYLISGALELQLDGEPYHVDQGDVVHFDGAQEISPVAKTDCTGLLVLAAKREAPNGKDLDNE</sequence>
<evidence type="ECO:0000259" key="2">
    <source>
        <dbReference type="Pfam" id="PF07883"/>
    </source>
</evidence>
<evidence type="ECO:0000256" key="1">
    <source>
        <dbReference type="SAM" id="MobiDB-lite"/>
    </source>
</evidence>
<gene>
    <name evidence="3" type="ORF">SAMN04487948_114105</name>
</gene>
<dbReference type="CDD" id="cd02209">
    <property type="entry name" value="cupin_XRE_C"/>
    <property type="match status" value="1"/>
</dbReference>
<dbReference type="RefSeq" id="WP_089826909.1">
    <property type="nucleotide sequence ID" value="NZ_FODV01000014.1"/>
</dbReference>
<proteinExistence type="predicted"/>
<dbReference type="InterPro" id="IPR013096">
    <property type="entry name" value="Cupin_2"/>
</dbReference>
<keyword evidence="4" id="KW-1185">Reference proteome</keyword>
<reference evidence="4" key="1">
    <citation type="submission" date="2016-10" db="EMBL/GenBank/DDBJ databases">
        <authorList>
            <person name="Varghese N."/>
            <person name="Submissions S."/>
        </authorList>
    </citation>
    <scope>NUCLEOTIDE SEQUENCE [LARGE SCALE GENOMIC DNA]</scope>
    <source>
        <strain evidence="4">CGMCC 1.10121</strain>
    </source>
</reference>
<feature type="region of interest" description="Disordered" evidence="1">
    <location>
        <begin position="1"/>
        <end position="24"/>
    </location>
</feature>
<accession>A0A1H8V755</accession>
<protein>
    <submittedName>
        <fullName evidence="3">Cupin domain-containing protein</fullName>
    </submittedName>
</protein>
<dbReference type="Pfam" id="PF07883">
    <property type="entry name" value="Cupin_2"/>
    <property type="match status" value="1"/>
</dbReference>
<dbReference type="Gene3D" id="2.60.120.10">
    <property type="entry name" value="Jelly Rolls"/>
    <property type="match status" value="1"/>
</dbReference>
<evidence type="ECO:0000313" key="4">
    <source>
        <dbReference type="Proteomes" id="UP000199126"/>
    </source>
</evidence>
<organism evidence="3 4">
    <name type="scientific">Halogranum amylolyticum</name>
    <dbReference type="NCBI Taxonomy" id="660520"/>
    <lineage>
        <taxon>Archaea</taxon>
        <taxon>Methanobacteriati</taxon>
        <taxon>Methanobacteriota</taxon>
        <taxon>Stenosarchaea group</taxon>
        <taxon>Halobacteria</taxon>
        <taxon>Halobacteriales</taxon>
        <taxon>Haloferacaceae</taxon>
    </lineage>
</organism>
<dbReference type="EMBL" id="FODV01000014">
    <property type="protein sequence ID" value="SEP11209.1"/>
    <property type="molecule type" value="Genomic_DNA"/>
</dbReference>
<dbReference type="AlphaFoldDB" id="A0A1H8V755"/>
<dbReference type="Proteomes" id="UP000199126">
    <property type="component" value="Unassembled WGS sequence"/>
</dbReference>
<feature type="domain" description="Cupin type-2" evidence="2">
    <location>
        <begin position="29"/>
        <end position="78"/>
    </location>
</feature>
<dbReference type="InterPro" id="IPR011051">
    <property type="entry name" value="RmlC_Cupin_sf"/>
</dbReference>
<dbReference type="OrthoDB" id="199885at2157"/>
<name>A0A1H8V755_9EURY</name>
<dbReference type="SUPFAM" id="SSF51182">
    <property type="entry name" value="RmlC-like cupins"/>
    <property type="match status" value="1"/>
</dbReference>
<dbReference type="InterPro" id="IPR014710">
    <property type="entry name" value="RmlC-like_jellyroll"/>
</dbReference>
<evidence type="ECO:0000313" key="3">
    <source>
        <dbReference type="EMBL" id="SEP11209.1"/>
    </source>
</evidence>